<dbReference type="GO" id="GO:0046166">
    <property type="term" value="P:glyceraldehyde-3-phosphate biosynthetic process"/>
    <property type="evidence" value="ECO:0007669"/>
    <property type="project" value="TreeGrafter"/>
</dbReference>
<dbReference type="Proteomes" id="UP000198341">
    <property type="component" value="Chromosome 10"/>
</dbReference>
<dbReference type="EMBL" id="FO082269">
    <property type="protein sequence ID" value="CCO18266.1"/>
    <property type="molecule type" value="Genomic_DNA"/>
</dbReference>
<dbReference type="PROSITE" id="PS00171">
    <property type="entry name" value="TIM_1"/>
    <property type="match status" value="1"/>
</dbReference>
<dbReference type="InterPro" id="IPR020861">
    <property type="entry name" value="Triosephosphate_isomerase_AS"/>
</dbReference>
<dbReference type="InterPro" id="IPR000652">
    <property type="entry name" value="Triosephosphate_isomerase"/>
</dbReference>
<comment type="subunit">
    <text evidence="2">Homodimer.</text>
</comment>
<dbReference type="PANTHER" id="PTHR21139">
    <property type="entry name" value="TRIOSEPHOSPHATE ISOMERASE"/>
    <property type="match status" value="1"/>
</dbReference>
<evidence type="ECO:0000256" key="1">
    <source>
        <dbReference type="ARBA" id="ARBA00007422"/>
    </source>
</evidence>
<organism evidence="5 6">
    <name type="scientific">Bathycoccus prasinos</name>
    <dbReference type="NCBI Taxonomy" id="41875"/>
    <lineage>
        <taxon>Eukaryota</taxon>
        <taxon>Viridiplantae</taxon>
        <taxon>Chlorophyta</taxon>
        <taxon>Mamiellophyceae</taxon>
        <taxon>Mamiellales</taxon>
        <taxon>Bathycoccaceae</taxon>
        <taxon>Bathycoccus</taxon>
    </lineage>
</organism>
<dbReference type="eggNOG" id="KOG1643">
    <property type="taxonomic scope" value="Eukaryota"/>
</dbReference>
<dbReference type="KEGG" id="bpg:Bathy10g04140"/>
<reference evidence="5 6" key="1">
    <citation type="submission" date="2011-10" db="EMBL/GenBank/DDBJ databases">
        <authorList>
            <person name="Genoscope - CEA"/>
        </authorList>
    </citation>
    <scope>NUCLEOTIDE SEQUENCE [LARGE SCALE GENOMIC DNA]</scope>
    <source>
        <strain evidence="5 6">RCC 1105</strain>
    </source>
</reference>
<protein>
    <submittedName>
        <fullName evidence="5">Triosephosphate isomerase</fullName>
    </submittedName>
</protein>
<dbReference type="InterPro" id="IPR013785">
    <property type="entry name" value="Aldolase_TIM"/>
</dbReference>
<gene>
    <name evidence="5" type="ordered locus">Bathy10g04140</name>
</gene>
<dbReference type="GeneID" id="19013490"/>
<dbReference type="Gene3D" id="3.20.20.70">
    <property type="entry name" value="Aldolase class I"/>
    <property type="match status" value="1"/>
</dbReference>
<dbReference type="GO" id="GO:0004807">
    <property type="term" value="F:triose-phosphate isomerase activity"/>
    <property type="evidence" value="ECO:0007669"/>
    <property type="project" value="InterPro"/>
</dbReference>
<dbReference type="PANTHER" id="PTHR21139:SF2">
    <property type="entry name" value="TRIOSEPHOSPHATE ISOMERASE"/>
    <property type="match status" value="1"/>
</dbReference>
<accession>K8EJR0</accession>
<dbReference type="SUPFAM" id="SSF51351">
    <property type="entry name" value="Triosephosphate isomerase (TIM)"/>
    <property type="match status" value="1"/>
</dbReference>
<evidence type="ECO:0000256" key="4">
    <source>
        <dbReference type="ARBA" id="ARBA00024331"/>
    </source>
</evidence>
<sequence length="308" mass="32708">MSFNTTTTASNASCSLASSQKTSVRGGRANNKLRAQKHAIARQNGRRASSLVVCDGTGKFVVGGNWKCNGTIDSIDKLCASLNSGKITADVEVICAPPMVYIDRVQSKLKAPYQIAAQNCWVSKGGAFTGEVSAEMLKDANIPWVILGHSERRSLCGETNEFVGLKTKYALDTGVKVVACIGESLAQREAGDTLNVCFAQLKAIVDCVTEKDWENIIIAYEPVWAIGTGKVATPDQAQEVHAGVRKWMNENVSADVASKVRIQYGGSVNAGNCDELATKPDIDGFLVGGASLDGEAFVKICNSAAHSK</sequence>
<evidence type="ECO:0000313" key="5">
    <source>
        <dbReference type="EMBL" id="CCO18266.1"/>
    </source>
</evidence>
<evidence type="ECO:0000313" key="6">
    <source>
        <dbReference type="Proteomes" id="UP000198341"/>
    </source>
</evidence>
<comment type="similarity">
    <text evidence="1">Belongs to the triosephosphate isomerase family.</text>
</comment>
<evidence type="ECO:0000256" key="2">
    <source>
        <dbReference type="ARBA" id="ARBA00011738"/>
    </source>
</evidence>
<dbReference type="STRING" id="41875.K8EJR0"/>
<dbReference type="RefSeq" id="XP_007510733.1">
    <property type="nucleotide sequence ID" value="XM_007510671.1"/>
</dbReference>
<keyword evidence="6" id="KW-1185">Reference proteome</keyword>
<dbReference type="InterPro" id="IPR022896">
    <property type="entry name" value="TrioseP_Isoase_bac/euk"/>
</dbReference>
<dbReference type="GO" id="GO:0006094">
    <property type="term" value="P:gluconeogenesis"/>
    <property type="evidence" value="ECO:0007669"/>
    <property type="project" value="TreeGrafter"/>
</dbReference>
<proteinExistence type="inferred from homology"/>
<dbReference type="OrthoDB" id="6715177at2759"/>
<dbReference type="CDD" id="cd00311">
    <property type="entry name" value="TIM"/>
    <property type="match status" value="1"/>
</dbReference>
<dbReference type="NCBIfam" id="TIGR00419">
    <property type="entry name" value="tim"/>
    <property type="match status" value="1"/>
</dbReference>
<dbReference type="GO" id="GO:0006096">
    <property type="term" value="P:glycolytic process"/>
    <property type="evidence" value="ECO:0007669"/>
    <property type="project" value="InterPro"/>
</dbReference>
<dbReference type="GO" id="GO:0019563">
    <property type="term" value="P:glycerol catabolic process"/>
    <property type="evidence" value="ECO:0007669"/>
    <property type="project" value="TreeGrafter"/>
</dbReference>
<dbReference type="HAMAP" id="MF_00147_B">
    <property type="entry name" value="TIM_B"/>
    <property type="match status" value="1"/>
</dbReference>
<keyword evidence="3 5" id="KW-0413">Isomerase</keyword>
<dbReference type="Pfam" id="PF00121">
    <property type="entry name" value="TIM"/>
    <property type="match status" value="1"/>
</dbReference>
<dbReference type="AlphaFoldDB" id="K8EJR0"/>
<evidence type="ECO:0000256" key="3">
    <source>
        <dbReference type="ARBA" id="ARBA00023235"/>
    </source>
</evidence>
<dbReference type="PROSITE" id="PS51440">
    <property type="entry name" value="TIM_2"/>
    <property type="match status" value="1"/>
</dbReference>
<dbReference type="FunFam" id="3.20.20.70:FF:000025">
    <property type="entry name" value="Triosephosphate isomerase"/>
    <property type="match status" value="1"/>
</dbReference>
<comment type="pathway">
    <text evidence="4">Carbohydrate biosynthesis.</text>
</comment>
<dbReference type="GO" id="GO:0005829">
    <property type="term" value="C:cytosol"/>
    <property type="evidence" value="ECO:0007669"/>
    <property type="project" value="TreeGrafter"/>
</dbReference>
<name>K8EJR0_9CHLO</name>
<dbReference type="InterPro" id="IPR035990">
    <property type="entry name" value="TIM_sf"/>
</dbReference>